<dbReference type="CDD" id="cd08175">
    <property type="entry name" value="G1PDH"/>
    <property type="match status" value="1"/>
</dbReference>
<evidence type="ECO:0000256" key="4">
    <source>
        <dbReference type="ARBA" id="ARBA00022857"/>
    </source>
</evidence>
<keyword evidence="4" id="KW-0521">NADP</keyword>
<evidence type="ECO:0000256" key="3">
    <source>
        <dbReference type="ARBA" id="ARBA00022723"/>
    </source>
</evidence>
<evidence type="ECO:0000256" key="2">
    <source>
        <dbReference type="ARBA" id="ARBA00022516"/>
    </source>
</evidence>
<dbReference type="InterPro" id="IPR016205">
    <property type="entry name" value="Glycerol_DH"/>
</dbReference>
<dbReference type="PANTHER" id="PTHR43616">
    <property type="entry name" value="GLYCEROL DEHYDROGENASE"/>
    <property type="match status" value="1"/>
</dbReference>
<evidence type="ECO:0000256" key="1">
    <source>
        <dbReference type="ARBA" id="ARBA00022490"/>
    </source>
</evidence>
<keyword evidence="3" id="KW-0479">Metal-binding</keyword>
<keyword evidence="5" id="KW-0560">Oxidoreductase</keyword>
<reference evidence="10" key="1">
    <citation type="submission" date="2021-11" db="EMBL/GenBank/DDBJ databases">
        <title>Description of a new species Pelosinus isolated from the bottom sediments of Lake Baikal.</title>
        <authorList>
            <person name="Zakharyuk A."/>
        </authorList>
    </citation>
    <scope>NUCLEOTIDE SEQUENCE</scope>
    <source>
        <strain evidence="10">Bkl1</strain>
    </source>
</reference>
<dbReference type="Proteomes" id="UP001165492">
    <property type="component" value="Unassembled WGS sequence"/>
</dbReference>
<keyword evidence="11" id="KW-1185">Reference proteome</keyword>
<evidence type="ECO:0000313" key="10">
    <source>
        <dbReference type="EMBL" id="MCC5463945.1"/>
    </source>
</evidence>
<dbReference type="SUPFAM" id="SSF56796">
    <property type="entry name" value="Dehydroquinate synthase-like"/>
    <property type="match status" value="1"/>
</dbReference>
<keyword evidence="1" id="KW-0963">Cytoplasm</keyword>
<gene>
    <name evidence="10" type="ORF">LMF89_01040</name>
</gene>
<dbReference type="EMBL" id="JAJHJB010000001">
    <property type="protein sequence ID" value="MCC5463945.1"/>
    <property type="molecule type" value="Genomic_DNA"/>
</dbReference>
<protein>
    <submittedName>
        <fullName evidence="10">Sn-glycerol-1-phosphate dehydrogenase</fullName>
    </submittedName>
</protein>
<keyword evidence="6" id="KW-0520">NAD</keyword>
<keyword evidence="2" id="KW-0444">Lipid biosynthesis</keyword>
<keyword evidence="8" id="KW-0594">Phospholipid biosynthesis</keyword>
<evidence type="ECO:0000313" key="11">
    <source>
        <dbReference type="Proteomes" id="UP001165492"/>
    </source>
</evidence>
<evidence type="ECO:0000256" key="6">
    <source>
        <dbReference type="ARBA" id="ARBA00023027"/>
    </source>
</evidence>
<dbReference type="Pfam" id="PF13685">
    <property type="entry name" value="Fe-ADH_2"/>
    <property type="match status" value="1"/>
</dbReference>
<proteinExistence type="predicted"/>
<sequence>MNITLDRIERLEIEDFLGNEIHCECKEAHRVAIDRILIEKDGIDKLPECLRDFQYKKALVIADLHTDEVAGKQVEAALRQANFAYKKFVFQGEGELVPDEAAVGTLLIQVEKDTDVIVTIGTGTLNDLAKFVSHKISIPAIIIATAPSMDGFASTGAALIVDNLKTSFECVCPKAIIGDITIVKQAPMNMIIAGFGDIVGKYSALTDWKLGKVINGEYYCDVVVKMVTESMTKCINNVEGIKSRDEGAIKNLMEALVVTGIAMSFVGNSRPASGSEHHLAHYWEMMFLFEHKKAVLHGTKVGIAAVITAKLSELLAQSTIDFDDAISKANSFDQEQWKKSVESLYQKAAQEIIHINEKEQRNSVAKRIARIHTIQENMDEIIDIVKCMPSARKITAILKHAGGASRPREVGIDEQHVINGILMAKEVRTRYTILNLLSDLELLEEFAHEVHDYLKKEEA</sequence>
<evidence type="ECO:0000256" key="9">
    <source>
        <dbReference type="ARBA" id="ARBA00023264"/>
    </source>
</evidence>
<accession>A0ABS8HLM8</accession>
<evidence type="ECO:0000256" key="5">
    <source>
        <dbReference type="ARBA" id="ARBA00023002"/>
    </source>
</evidence>
<dbReference type="PANTHER" id="PTHR43616:SF5">
    <property type="entry name" value="GLYCEROL DEHYDROGENASE 1"/>
    <property type="match status" value="1"/>
</dbReference>
<evidence type="ECO:0000256" key="8">
    <source>
        <dbReference type="ARBA" id="ARBA00023209"/>
    </source>
</evidence>
<keyword evidence="9" id="KW-1208">Phospholipid metabolism</keyword>
<keyword evidence="7" id="KW-0443">Lipid metabolism</keyword>
<dbReference type="InterPro" id="IPR032837">
    <property type="entry name" value="G1PDH"/>
</dbReference>
<dbReference type="Gene3D" id="3.40.50.1970">
    <property type="match status" value="1"/>
</dbReference>
<dbReference type="Gene3D" id="1.20.1090.10">
    <property type="entry name" value="Dehydroquinate synthase-like - alpha domain"/>
    <property type="match status" value="1"/>
</dbReference>
<dbReference type="RefSeq" id="WP_229533478.1">
    <property type="nucleotide sequence ID" value="NZ_JAJHJB010000001.1"/>
</dbReference>
<comment type="caution">
    <text evidence="10">The sequence shown here is derived from an EMBL/GenBank/DDBJ whole genome shotgun (WGS) entry which is preliminary data.</text>
</comment>
<organism evidence="10 11">
    <name type="scientific">Pelosinus baikalensis</name>
    <dbReference type="NCBI Taxonomy" id="2892015"/>
    <lineage>
        <taxon>Bacteria</taxon>
        <taxon>Bacillati</taxon>
        <taxon>Bacillota</taxon>
        <taxon>Negativicutes</taxon>
        <taxon>Selenomonadales</taxon>
        <taxon>Sporomusaceae</taxon>
        <taxon>Pelosinus</taxon>
    </lineage>
</organism>
<evidence type="ECO:0000256" key="7">
    <source>
        <dbReference type="ARBA" id="ARBA00023098"/>
    </source>
</evidence>
<name>A0ABS8HLM8_9FIRM</name>